<feature type="compositionally biased region" description="Basic and acidic residues" evidence="1">
    <location>
        <begin position="391"/>
        <end position="402"/>
    </location>
</feature>
<dbReference type="OrthoDB" id="9766228at2"/>
<dbReference type="EMBL" id="CYZU01000001">
    <property type="protein sequence ID" value="CUN59995.1"/>
    <property type="molecule type" value="Genomic_DNA"/>
</dbReference>
<dbReference type="Pfam" id="PF09822">
    <property type="entry name" value="ABC_transp_aux"/>
    <property type="match status" value="1"/>
</dbReference>
<dbReference type="RefSeq" id="WP_055149857.1">
    <property type="nucleotide sequence ID" value="NZ_CYZU01000001.1"/>
</dbReference>
<dbReference type="AlphaFoldDB" id="A0A173YAH2"/>
<dbReference type="InterPro" id="IPR055396">
    <property type="entry name" value="DUF7088"/>
</dbReference>
<keyword evidence="2" id="KW-0472">Membrane</keyword>
<name>A0A173YAH2_9FIRM</name>
<organism evidence="5 6">
    <name type="scientific">Faecalicatena contorta</name>
    <dbReference type="NCBI Taxonomy" id="39482"/>
    <lineage>
        <taxon>Bacteria</taxon>
        <taxon>Bacillati</taxon>
        <taxon>Bacillota</taxon>
        <taxon>Clostridia</taxon>
        <taxon>Lachnospirales</taxon>
        <taxon>Lachnospiraceae</taxon>
        <taxon>Faecalicatena</taxon>
    </lineage>
</organism>
<keyword evidence="2" id="KW-0812">Transmembrane</keyword>
<feature type="compositionally biased region" description="Basic and acidic residues" evidence="1">
    <location>
        <begin position="374"/>
        <end position="383"/>
    </location>
</feature>
<feature type="transmembrane region" description="Helical" evidence="2">
    <location>
        <begin position="20"/>
        <end position="40"/>
    </location>
</feature>
<feature type="domain" description="ABC-type uncharacterised transport system" evidence="3">
    <location>
        <begin position="181"/>
        <end position="259"/>
    </location>
</feature>
<evidence type="ECO:0000313" key="5">
    <source>
        <dbReference type="EMBL" id="CUN59995.1"/>
    </source>
</evidence>
<dbReference type="Proteomes" id="UP000095544">
    <property type="component" value="Unassembled WGS sequence"/>
</dbReference>
<evidence type="ECO:0000256" key="1">
    <source>
        <dbReference type="SAM" id="MobiDB-lite"/>
    </source>
</evidence>
<accession>A0A173YAH2</accession>
<feature type="transmembrane region" description="Helical" evidence="2">
    <location>
        <begin position="468"/>
        <end position="490"/>
    </location>
</feature>
<feature type="domain" description="DUF7088" evidence="4">
    <location>
        <begin position="52"/>
        <end position="141"/>
    </location>
</feature>
<dbReference type="STRING" id="39482.ERS852491_00016"/>
<feature type="region of interest" description="Disordered" evidence="1">
    <location>
        <begin position="370"/>
        <end position="402"/>
    </location>
</feature>
<proteinExistence type="predicted"/>
<evidence type="ECO:0000259" key="4">
    <source>
        <dbReference type="Pfam" id="PF23357"/>
    </source>
</evidence>
<sequence length="495" mass="54347">MQKIKNLFHTAGTKNGTYSVGITVIVVAIVIVANMIFGQIPEKYRNIDVSSTKIYEITDTSRELLKDLNHKIRFTVLAEKDKADDRIKTFLSKYAALSKYISVEWIDPVLHPSALTEYETSANTIVVECADTGKSTTVSFDDIVVMDTSSYYYTGSVSESEFDGEGQLTSAVNYVTSDVNKKIYRTTGHGEATLSNSITELMDKNNYKIEELNLVMQASIPEDCDLLLMYAPATDLTDDEKAAMQQFLSSGGKVMILLGDTSTSVLPNIASIMKEYGMEEADGYIADPQRCYQGNYYYIFPTLTLSGDLAKGMSSQMVLVTNTRGLNLVDAERDTISSSSFMTTTDSAYAVTEDSQTQGTYTLGAVATEQISADTKDENKDEATEAAEDDTQSKDTSDTAKESAKESRLTVIMAGSLIDSQITDTFTQLENTTLFMNAVSSNFDGVQNISIEPKSLATEYNTVQHAGLFSLLVIFGIPLLILIGGFAVWFKRRKA</sequence>
<dbReference type="InterPro" id="IPR019196">
    <property type="entry name" value="ABC_transp_unknown"/>
</dbReference>
<protein>
    <submittedName>
        <fullName evidence="5">Gliding-associated putative ABC transporter substrate-binding component GldG</fullName>
    </submittedName>
</protein>
<evidence type="ECO:0000313" key="6">
    <source>
        <dbReference type="Proteomes" id="UP000095544"/>
    </source>
</evidence>
<reference evidence="5 6" key="1">
    <citation type="submission" date="2015-09" db="EMBL/GenBank/DDBJ databases">
        <authorList>
            <consortium name="Pathogen Informatics"/>
        </authorList>
    </citation>
    <scope>NUCLEOTIDE SEQUENCE [LARGE SCALE GENOMIC DNA]</scope>
    <source>
        <strain evidence="5 6">2789STDY5834876</strain>
    </source>
</reference>
<dbReference type="Pfam" id="PF23357">
    <property type="entry name" value="DUF7088"/>
    <property type="match status" value="1"/>
</dbReference>
<evidence type="ECO:0000256" key="2">
    <source>
        <dbReference type="SAM" id="Phobius"/>
    </source>
</evidence>
<keyword evidence="2" id="KW-1133">Transmembrane helix</keyword>
<evidence type="ECO:0000259" key="3">
    <source>
        <dbReference type="Pfam" id="PF09822"/>
    </source>
</evidence>
<gene>
    <name evidence="5" type="ORF">ERS852491_00016</name>
</gene>